<gene>
    <name evidence="1" type="ORF">H5410_036592</name>
</gene>
<reference evidence="1 2" key="1">
    <citation type="submission" date="2020-09" db="EMBL/GenBank/DDBJ databases">
        <title>De no assembly of potato wild relative species, Solanum commersonii.</title>
        <authorList>
            <person name="Cho K."/>
        </authorList>
    </citation>
    <scope>NUCLEOTIDE SEQUENCE [LARGE SCALE GENOMIC DNA]</scope>
    <source>
        <strain evidence="1">LZ3.2</strain>
        <tissue evidence="1">Leaf</tissue>
    </source>
</reference>
<evidence type="ECO:0000313" key="2">
    <source>
        <dbReference type="Proteomes" id="UP000824120"/>
    </source>
</evidence>
<evidence type="ECO:0000313" key="1">
    <source>
        <dbReference type="EMBL" id="KAG5595360.1"/>
    </source>
</evidence>
<dbReference type="AlphaFoldDB" id="A0A9J5Y710"/>
<keyword evidence="2" id="KW-1185">Reference proteome</keyword>
<comment type="caution">
    <text evidence="1">The sequence shown here is derived from an EMBL/GenBank/DDBJ whole genome shotgun (WGS) entry which is preliminary data.</text>
</comment>
<dbReference type="Proteomes" id="UP000824120">
    <property type="component" value="Chromosome 7"/>
</dbReference>
<name>A0A9J5Y710_SOLCO</name>
<protein>
    <submittedName>
        <fullName evidence="1">Uncharacterized protein</fullName>
    </submittedName>
</protein>
<dbReference type="EMBL" id="JACXVP010000007">
    <property type="protein sequence ID" value="KAG5595360.1"/>
    <property type="molecule type" value="Genomic_DNA"/>
</dbReference>
<sequence length="69" mass="8022">MTSKGDQELSNFEPYKENIIDIDDEDTFSSEIEIEESIQTAEKSLSRQSQNYKGRGTKCHLLVNFNYKK</sequence>
<organism evidence="1 2">
    <name type="scientific">Solanum commersonii</name>
    <name type="common">Commerson's wild potato</name>
    <name type="synonym">Commerson's nightshade</name>
    <dbReference type="NCBI Taxonomy" id="4109"/>
    <lineage>
        <taxon>Eukaryota</taxon>
        <taxon>Viridiplantae</taxon>
        <taxon>Streptophyta</taxon>
        <taxon>Embryophyta</taxon>
        <taxon>Tracheophyta</taxon>
        <taxon>Spermatophyta</taxon>
        <taxon>Magnoliopsida</taxon>
        <taxon>eudicotyledons</taxon>
        <taxon>Gunneridae</taxon>
        <taxon>Pentapetalae</taxon>
        <taxon>asterids</taxon>
        <taxon>lamiids</taxon>
        <taxon>Solanales</taxon>
        <taxon>Solanaceae</taxon>
        <taxon>Solanoideae</taxon>
        <taxon>Solaneae</taxon>
        <taxon>Solanum</taxon>
    </lineage>
</organism>
<proteinExistence type="predicted"/>
<accession>A0A9J5Y710</accession>